<organism evidence="1 2">
    <name type="scientific">Scutellospora calospora</name>
    <dbReference type="NCBI Taxonomy" id="85575"/>
    <lineage>
        <taxon>Eukaryota</taxon>
        <taxon>Fungi</taxon>
        <taxon>Fungi incertae sedis</taxon>
        <taxon>Mucoromycota</taxon>
        <taxon>Glomeromycotina</taxon>
        <taxon>Glomeromycetes</taxon>
        <taxon>Diversisporales</taxon>
        <taxon>Gigasporaceae</taxon>
        <taxon>Scutellospora</taxon>
    </lineage>
</organism>
<evidence type="ECO:0000313" key="2">
    <source>
        <dbReference type="Proteomes" id="UP000789860"/>
    </source>
</evidence>
<comment type="caution">
    <text evidence="1">The sequence shown here is derived from an EMBL/GenBank/DDBJ whole genome shotgun (WGS) entry which is preliminary data.</text>
</comment>
<accession>A0ACA9L4X0</accession>
<proteinExistence type="predicted"/>
<keyword evidence="2" id="KW-1185">Reference proteome</keyword>
<sequence length="258" mass="29251">MVHKKKRTHTSNQSTNTSDREGITQSISESETDRSEQNSDIEDNPPSKTNELLALLKRLKTLEKLQATNDKNDSSSSGMESTSDEDSIALPIEKPSETMYINISKFLKIDKPIYNSYRNVPEYRRISEKEKNEIIKRRKNPMFPLTVCDWAIRQMMRGIINNKCNTEKRKMNGHSSHNSKKNNKDPSTETHETLEEFISSLGTSSIEVTRTSSPVRSTSNISTTSTSRSPLTTLQQSNADETQDVSLNYTIEALETPN</sequence>
<dbReference type="Proteomes" id="UP000789860">
    <property type="component" value="Unassembled WGS sequence"/>
</dbReference>
<reference evidence="1" key="1">
    <citation type="submission" date="2021-06" db="EMBL/GenBank/DDBJ databases">
        <authorList>
            <person name="Kallberg Y."/>
            <person name="Tangrot J."/>
            <person name="Rosling A."/>
        </authorList>
    </citation>
    <scope>NUCLEOTIDE SEQUENCE</scope>
    <source>
        <strain evidence="1">AU212A</strain>
    </source>
</reference>
<name>A0ACA9L4X0_9GLOM</name>
<evidence type="ECO:0000313" key="1">
    <source>
        <dbReference type="EMBL" id="CAG8507546.1"/>
    </source>
</evidence>
<protein>
    <submittedName>
        <fullName evidence="1">3643_t:CDS:1</fullName>
    </submittedName>
</protein>
<dbReference type="EMBL" id="CAJVPM010003942">
    <property type="protein sequence ID" value="CAG8507546.1"/>
    <property type="molecule type" value="Genomic_DNA"/>
</dbReference>
<gene>
    <name evidence="1" type="ORF">SCALOS_LOCUS3517</name>
</gene>